<evidence type="ECO:0000313" key="6">
    <source>
        <dbReference type="EMBL" id="KAG9333036.1"/>
    </source>
</evidence>
<proteinExistence type="predicted"/>
<name>A0A8T2MZM3_9TELE</name>
<gene>
    <name evidence="6" type="ORF">JZ751_013913</name>
</gene>
<dbReference type="PANTHER" id="PTHR16146">
    <property type="entry name" value="INTELECTIN"/>
    <property type="match status" value="1"/>
</dbReference>
<dbReference type="Proteomes" id="UP000824540">
    <property type="component" value="Unassembled WGS sequence"/>
</dbReference>
<evidence type="ECO:0000256" key="5">
    <source>
        <dbReference type="SAM" id="SignalP"/>
    </source>
</evidence>
<evidence type="ECO:0000256" key="4">
    <source>
        <dbReference type="ARBA" id="ARBA00023157"/>
    </source>
</evidence>
<dbReference type="GO" id="GO:0046872">
    <property type="term" value="F:metal ion binding"/>
    <property type="evidence" value="ECO:0007669"/>
    <property type="project" value="UniProtKB-KW"/>
</dbReference>
<keyword evidence="3" id="KW-0106">Calcium</keyword>
<dbReference type="FunFam" id="3.90.215.10:FF:000015">
    <property type="entry name" value="Intelectin 2"/>
    <property type="match status" value="1"/>
</dbReference>
<accession>A0A8T2MZM3</accession>
<feature type="signal peptide" evidence="5">
    <location>
        <begin position="1"/>
        <end position="18"/>
    </location>
</feature>
<dbReference type="NCBIfam" id="NF040941">
    <property type="entry name" value="GGGWT_bact"/>
    <property type="match status" value="1"/>
</dbReference>
<dbReference type="GO" id="GO:0005615">
    <property type="term" value="C:extracellular space"/>
    <property type="evidence" value="ECO:0007669"/>
    <property type="project" value="TreeGrafter"/>
</dbReference>
<evidence type="ECO:0000256" key="2">
    <source>
        <dbReference type="ARBA" id="ARBA00022734"/>
    </source>
</evidence>
<organism evidence="6 7">
    <name type="scientific">Albula glossodonta</name>
    <name type="common">roundjaw bonefish</name>
    <dbReference type="NCBI Taxonomy" id="121402"/>
    <lineage>
        <taxon>Eukaryota</taxon>
        <taxon>Metazoa</taxon>
        <taxon>Chordata</taxon>
        <taxon>Craniata</taxon>
        <taxon>Vertebrata</taxon>
        <taxon>Euteleostomi</taxon>
        <taxon>Actinopterygii</taxon>
        <taxon>Neopterygii</taxon>
        <taxon>Teleostei</taxon>
        <taxon>Albuliformes</taxon>
        <taxon>Albulidae</taxon>
        <taxon>Albula</taxon>
    </lineage>
</organism>
<dbReference type="OrthoDB" id="5971203at2759"/>
<protein>
    <recommendedName>
        <fullName evidence="8">Intelectin</fullName>
    </recommendedName>
</protein>
<keyword evidence="5" id="KW-0732">Signal</keyword>
<dbReference type="InterPro" id="IPR036056">
    <property type="entry name" value="Fibrinogen-like_C"/>
</dbReference>
<keyword evidence="7" id="KW-1185">Reference proteome</keyword>
<comment type="caution">
    <text evidence="6">The sequence shown here is derived from an EMBL/GenBank/DDBJ whole genome shotgun (WGS) entry which is preliminary data.</text>
</comment>
<evidence type="ECO:0008006" key="8">
    <source>
        <dbReference type="Google" id="ProtNLM"/>
    </source>
</evidence>
<evidence type="ECO:0000256" key="3">
    <source>
        <dbReference type="ARBA" id="ARBA00022837"/>
    </source>
</evidence>
<dbReference type="AlphaFoldDB" id="A0A8T2MZM3"/>
<evidence type="ECO:0000256" key="1">
    <source>
        <dbReference type="ARBA" id="ARBA00022723"/>
    </source>
</evidence>
<feature type="chain" id="PRO_5035719232" description="Intelectin" evidence="5">
    <location>
        <begin position="19"/>
        <end position="366"/>
    </location>
</feature>
<keyword evidence="2" id="KW-0430">Lectin</keyword>
<dbReference type="InterPro" id="IPR014716">
    <property type="entry name" value="Fibrinogen_a/b/g_C_1"/>
</dbReference>
<dbReference type="GO" id="GO:0070492">
    <property type="term" value="F:oligosaccharide binding"/>
    <property type="evidence" value="ECO:0007669"/>
    <property type="project" value="TreeGrafter"/>
</dbReference>
<keyword evidence="1" id="KW-0479">Metal-binding</keyword>
<dbReference type="SUPFAM" id="SSF56496">
    <property type="entry name" value="Fibrinogen C-terminal domain-like"/>
    <property type="match status" value="1"/>
</dbReference>
<evidence type="ECO:0000313" key="7">
    <source>
        <dbReference type="Proteomes" id="UP000824540"/>
    </source>
</evidence>
<dbReference type="Gene3D" id="3.90.215.10">
    <property type="entry name" value="Gamma Fibrinogen, chain A, domain 1"/>
    <property type="match status" value="1"/>
</dbReference>
<dbReference type="EMBL" id="JAFBMS010000223">
    <property type="protein sequence ID" value="KAG9333036.1"/>
    <property type="molecule type" value="Genomic_DNA"/>
</dbReference>
<dbReference type="PANTHER" id="PTHR16146:SF46">
    <property type="entry name" value="INTELECTIN-1A-RELATED"/>
    <property type="match status" value="1"/>
</dbReference>
<sequence length="366" mass="40378">MLHWAILMMTLLLEPVQCDSKSVGALCDIQKAEALGQKANNTINNHEAEKLLERVRYVARSCKEIKDKYGAYEGIRLYYLITGGGVLYQTFCDMTTAGGGWTLVASVHENNMYGKCTVGDRWSSQQGNNPNLPEGDGSWSNLATFGSAEAATSDDYKNPGYYDIMAQDVSVWHVQNNAPMDRWMVRSILRYHTDSCFLTLQGGNLYHLFKRYPVRYKAGVCNTNTGPAVPIVYDFGNEESTKLLYGPNPRGKCADSSSVTLMVGSETGSLFLVSSLSEFSTLNRQQWPSALGSNPLDATQNTSVWVGEAFSLKAGVVSVGILPDLTGMATAHMWDGVLPERLPNPPCFCFTAEKTRRLSHHASCYR</sequence>
<keyword evidence="4" id="KW-1015">Disulfide bond</keyword>
<reference evidence="6" key="1">
    <citation type="thesis" date="2021" institute="BYU ScholarsArchive" country="Provo, UT, USA">
        <title>Applications of and Algorithms for Genome Assembly and Genomic Analyses with an Emphasis on Marine Teleosts.</title>
        <authorList>
            <person name="Pickett B.D."/>
        </authorList>
    </citation>
    <scope>NUCLEOTIDE SEQUENCE</scope>
    <source>
        <strain evidence="6">HI-2016</strain>
    </source>
</reference>